<gene>
    <name evidence="1" type="ORF">Ccl03g_32820</name>
</gene>
<sequence>MGVDIISVFNPSEEETMKAEIINLFEIGMDVAKSQSENDMIGIGIVAAEYVCRYTGGTVKYIEPVGEFDII</sequence>
<dbReference type="Proteomes" id="UP000315200">
    <property type="component" value="Unassembled WGS sequence"/>
</dbReference>
<evidence type="ECO:0000313" key="1">
    <source>
        <dbReference type="EMBL" id="GEA37569.1"/>
    </source>
</evidence>
<dbReference type="RefSeq" id="WP_002588878.1">
    <property type="nucleotide sequence ID" value="NZ_BJLB01000001.1"/>
</dbReference>
<dbReference type="EMBL" id="BJLB01000001">
    <property type="protein sequence ID" value="GEA37569.1"/>
    <property type="molecule type" value="Genomic_DNA"/>
</dbReference>
<protein>
    <submittedName>
        <fullName evidence="1">Uncharacterized protein</fullName>
    </submittedName>
</protein>
<accession>A0A829VZ92</accession>
<organism evidence="1 2">
    <name type="scientific">Enterocloster clostridioformis</name>
    <dbReference type="NCBI Taxonomy" id="1531"/>
    <lineage>
        <taxon>Bacteria</taxon>
        <taxon>Bacillati</taxon>
        <taxon>Bacillota</taxon>
        <taxon>Clostridia</taxon>
        <taxon>Lachnospirales</taxon>
        <taxon>Lachnospiraceae</taxon>
        <taxon>Enterocloster</taxon>
    </lineage>
</organism>
<comment type="caution">
    <text evidence="1">The sequence shown here is derived from an EMBL/GenBank/DDBJ whole genome shotgun (WGS) entry which is preliminary data.</text>
</comment>
<proteinExistence type="predicted"/>
<reference evidence="1 2" key="1">
    <citation type="submission" date="2019-06" db="EMBL/GenBank/DDBJ databases">
        <title>Draft genome sequence of [Clostridium] clostridioforme NBRC 113352.</title>
        <authorList>
            <person name="Miura T."/>
            <person name="Furukawa M."/>
            <person name="Shimamura M."/>
            <person name="Ohyama Y."/>
            <person name="Yamazoe A."/>
            <person name="Kawasaki H."/>
        </authorList>
    </citation>
    <scope>NUCLEOTIDE SEQUENCE [LARGE SCALE GENOMIC DNA]</scope>
    <source>
        <strain evidence="1 2">NBRC 113352</strain>
    </source>
</reference>
<dbReference type="AlphaFoldDB" id="A0A829VZ92"/>
<name>A0A829VZ92_9FIRM</name>
<evidence type="ECO:0000313" key="2">
    <source>
        <dbReference type="Proteomes" id="UP000315200"/>
    </source>
</evidence>